<dbReference type="PANTHER" id="PTHR41247:SF1">
    <property type="entry name" value="HTH-TYPE TRANSCRIPTIONAL REPRESSOR YCNK"/>
    <property type="match status" value="1"/>
</dbReference>
<evidence type="ECO:0000256" key="1">
    <source>
        <dbReference type="SAM" id="MobiDB-lite"/>
    </source>
</evidence>
<feature type="region of interest" description="Disordered" evidence="1">
    <location>
        <begin position="159"/>
        <end position="234"/>
    </location>
</feature>
<evidence type="ECO:0000256" key="2">
    <source>
        <dbReference type="SAM" id="SignalP"/>
    </source>
</evidence>
<organism evidence="3">
    <name type="scientific">Brevibacillus laterosporus</name>
    <name type="common">Bacillus laterosporus</name>
    <dbReference type="NCBI Taxonomy" id="1465"/>
    <lineage>
        <taxon>Bacteria</taxon>
        <taxon>Bacillati</taxon>
        <taxon>Bacillota</taxon>
        <taxon>Bacilli</taxon>
        <taxon>Bacillales</taxon>
        <taxon>Paenibacillaceae</taxon>
        <taxon>Brevibacillus</taxon>
    </lineage>
</organism>
<feature type="compositionally biased region" description="Polar residues" evidence="1">
    <location>
        <begin position="219"/>
        <end position="228"/>
    </location>
</feature>
<dbReference type="PANTHER" id="PTHR41247">
    <property type="entry name" value="HTH-TYPE TRANSCRIPTIONAL REPRESSOR YCNK"/>
    <property type="match status" value="1"/>
</dbReference>
<reference evidence="3" key="1">
    <citation type="submission" date="2015-03" db="EMBL/GenBank/DDBJ databases">
        <title>MIGS Cultured Bacterial/Archaeal sample from Brevibacillus laterosporus.</title>
        <authorList>
            <person name="Zeng D."/>
            <person name="Zhu L."/>
            <person name="Dong G."/>
            <person name="Ye W."/>
            <person name="Ren D."/>
            <person name="Wu L."/>
            <person name="Xu J."/>
            <person name="Li G."/>
            <person name="Guo L."/>
        </authorList>
    </citation>
    <scope>NUCLEOTIDE SEQUENCE</scope>
    <source>
        <strain evidence="3">B9</strain>
    </source>
</reference>
<feature type="compositionally biased region" description="Basic and acidic residues" evidence="1">
    <location>
        <begin position="159"/>
        <end position="203"/>
    </location>
</feature>
<keyword evidence="2" id="KW-0732">Signal</keyword>
<feature type="chain" id="PRO_5002515156" evidence="2">
    <location>
        <begin position="27"/>
        <end position="234"/>
    </location>
</feature>
<gene>
    <name evidence="3" type="ORF">EX87_05615</name>
</gene>
<dbReference type="InterPro" id="IPR008719">
    <property type="entry name" value="N2O_reductase_NosL"/>
</dbReference>
<protein>
    <submittedName>
        <fullName evidence="3">Nitrous oxide reductase</fullName>
    </submittedName>
</protein>
<dbReference type="AlphaFoldDB" id="A0A0F7EGG2"/>
<proteinExistence type="predicted"/>
<dbReference type="EMBL" id="CP011074">
    <property type="protein sequence ID" value="AKF93187.1"/>
    <property type="molecule type" value="Genomic_DNA"/>
</dbReference>
<dbReference type="RefSeq" id="WP_031411937.1">
    <property type="nucleotide sequence ID" value="NZ_CP011074.1"/>
</dbReference>
<dbReference type="Pfam" id="PF05573">
    <property type="entry name" value="NosL"/>
    <property type="match status" value="1"/>
</dbReference>
<dbReference type="SUPFAM" id="SSF160387">
    <property type="entry name" value="NosL/MerB-like"/>
    <property type="match status" value="1"/>
</dbReference>
<dbReference type="PROSITE" id="PS51257">
    <property type="entry name" value="PROKAR_LIPOPROTEIN"/>
    <property type="match status" value="1"/>
</dbReference>
<feature type="signal peptide" evidence="2">
    <location>
        <begin position="1"/>
        <end position="26"/>
    </location>
</feature>
<accession>A0A0F7EGG2</accession>
<evidence type="ECO:0000313" key="3">
    <source>
        <dbReference type="EMBL" id="AKF93187.1"/>
    </source>
</evidence>
<name>A0A0F7EGG2_BRELA</name>
<sequence length="234" mass="25808">MKKTHMIWASIALVSALMTGCGGQSAQPVAINESVDKCDICNMQIADDHNATEIILKDGKALKFDDIGDLFAWIKKNGTEKIDVKFVRDYHTKEWMNLNDATFAYDKEFKTPMAYGVYSFKDKQSAEAFVKEQGKGQILTAEQLNSHNWEMNMDQMEHHGDMKHHGDMEHKEGDKAGEHSQQHDASKAGDHSTQQHDAGKAEGHSTQQHDAGKSAGEHNGSTPSTETPASGAGH</sequence>